<evidence type="ECO:0000313" key="6">
    <source>
        <dbReference type="Proteomes" id="UP001230268"/>
    </source>
</evidence>
<dbReference type="InterPro" id="IPR035647">
    <property type="entry name" value="EFG_III/V"/>
</dbReference>
<dbReference type="EMBL" id="JAVEPI010000004">
    <property type="protein sequence ID" value="KAK1442054.1"/>
    <property type="molecule type" value="Genomic_DNA"/>
</dbReference>
<protein>
    <submittedName>
        <fullName evidence="5">Translation elongation factor G-related protein</fullName>
    </submittedName>
</protein>
<gene>
    <name evidence="5" type="ORF">BgAZ_400840</name>
</gene>
<organism evidence="5 6">
    <name type="scientific">Babesia gibsoni</name>
    <dbReference type="NCBI Taxonomy" id="33632"/>
    <lineage>
        <taxon>Eukaryota</taxon>
        <taxon>Sar</taxon>
        <taxon>Alveolata</taxon>
        <taxon>Apicomplexa</taxon>
        <taxon>Aconoidasida</taxon>
        <taxon>Piroplasmida</taxon>
        <taxon>Babesiidae</taxon>
        <taxon>Babesia</taxon>
    </lineage>
</organism>
<dbReference type="Gene3D" id="2.40.30.10">
    <property type="entry name" value="Translation factors"/>
    <property type="match status" value="1"/>
</dbReference>
<dbReference type="Gene3D" id="3.30.230.10">
    <property type="match status" value="1"/>
</dbReference>
<dbReference type="InterPro" id="IPR000640">
    <property type="entry name" value="EFG_V-like"/>
</dbReference>
<dbReference type="Pfam" id="PF14492">
    <property type="entry name" value="EFG_III"/>
    <property type="match status" value="1"/>
</dbReference>
<dbReference type="PROSITE" id="PS51722">
    <property type="entry name" value="G_TR_2"/>
    <property type="match status" value="1"/>
</dbReference>
<dbReference type="PANTHER" id="PTHR43261">
    <property type="entry name" value="TRANSLATION ELONGATION FACTOR G-RELATED"/>
    <property type="match status" value="1"/>
</dbReference>
<dbReference type="Gene3D" id="3.40.50.300">
    <property type="entry name" value="P-loop containing nucleotide triphosphate hydrolases"/>
    <property type="match status" value="1"/>
</dbReference>
<dbReference type="AlphaFoldDB" id="A0AAD8PCZ2"/>
<dbReference type="Pfam" id="PF00009">
    <property type="entry name" value="GTP_EFTU"/>
    <property type="match status" value="1"/>
</dbReference>
<dbReference type="Gene3D" id="3.30.70.240">
    <property type="match status" value="1"/>
</dbReference>
<dbReference type="NCBIfam" id="TIGR00231">
    <property type="entry name" value="small_GTP"/>
    <property type="match status" value="1"/>
</dbReference>
<dbReference type="InterPro" id="IPR027417">
    <property type="entry name" value="P-loop_NTPase"/>
</dbReference>
<dbReference type="Gene3D" id="3.30.70.870">
    <property type="entry name" value="Elongation Factor G (Translational Gtpase), domain 3"/>
    <property type="match status" value="1"/>
</dbReference>
<dbReference type="InterPro" id="IPR014721">
    <property type="entry name" value="Ribsml_uS5_D2-typ_fold_subgr"/>
</dbReference>
<evidence type="ECO:0000256" key="1">
    <source>
        <dbReference type="ARBA" id="ARBA00022741"/>
    </source>
</evidence>
<dbReference type="InterPro" id="IPR009000">
    <property type="entry name" value="Transl_B-barrel_sf"/>
</dbReference>
<evidence type="ECO:0000313" key="5">
    <source>
        <dbReference type="EMBL" id="KAK1442054.1"/>
    </source>
</evidence>
<proteinExistence type="predicted"/>
<name>A0AAD8PCZ2_BABGI</name>
<evidence type="ECO:0000259" key="4">
    <source>
        <dbReference type="PROSITE" id="PS51722"/>
    </source>
</evidence>
<comment type="caution">
    <text evidence="5">The sequence shown here is derived from an EMBL/GenBank/DDBJ whole genome shotgun (WGS) entry which is preliminary data.</text>
</comment>
<evidence type="ECO:0000256" key="2">
    <source>
        <dbReference type="ARBA" id="ARBA00022917"/>
    </source>
</evidence>
<dbReference type="PRINTS" id="PR00315">
    <property type="entry name" value="ELONGATNFCT"/>
</dbReference>
<dbReference type="GO" id="GO:0005739">
    <property type="term" value="C:mitochondrion"/>
    <property type="evidence" value="ECO:0007669"/>
    <property type="project" value="TreeGrafter"/>
</dbReference>
<dbReference type="SUPFAM" id="SSF50447">
    <property type="entry name" value="Translation proteins"/>
    <property type="match status" value="1"/>
</dbReference>
<evidence type="ECO:0000256" key="3">
    <source>
        <dbReference type="ARBA" id="ARBA00023134"/>
    </source>
</evidence>
<keyword evidence="3" id="KW-0342">GTP-binding</keyword>
<keyword evidence="1" id="KW-0547">Nucleotide-binding</keyword>
<accession>A0AAD8PCZ2</accession>
<dbReference type="Pfam" id="PF00679">
    <property type="entry name" value="EFG_C"/>
    <property type="match status" value="1"/>
</dbReference>
<reference evidence="5" key="1">
    <citation type="submission" date="2023-08" db="EMBL/GenBank/DDBJ databases">
        <title>Draft sequence of the Babesia gibsoni genome.</title>
        <authorList>
            <person name="Yamagishi J.Y."/>
            <person name="Xuan X.X."/>
        </authorList>
    </citation>
    <scope>NUCLEOTIDE SEQUENCE</scope>
    <source>
        <strain evidence="5">Azabu</strain>
    </source>
</reference>
<dbReference type="GO" id="GO:0003924">
    <property type="term" value="F:GTPase activity"/>
    <property type="evidence" value="ECO:0007669"/>
    <property type="project" value="InterPro"/>
</dbReference>
<dbReference type="GO" id="GO:0032790">
    <property type="term" value="P:ribosome disassembly"/>
    <property type="evidence" value="ECO:0007669"/>
    <property type="project" value="TreeGrafter"/>
</dbReference>
<dbReference type="SUPFAM" id="SSF54980">
    <property type="entry name" value="EF-G C-terminal domain-like"/>
    <property type="match status" value="2"/>
</dbReference>
<keyword evidence="5" id="KW-0251">Elongation factor</keyword>
<dbReference type="InterPro" id="IPR041095">
    <property type="entry name" value="EFG_II"/>
</dbReference>
<dbReference type="Proteomes" id="UP001230268">
    <property type="component" value="Unassembled WGS sequence"/>
</dbReference>
<dbReference type="GO" id="GO:0032543">
    <property type="term" value="P:mitochondrial translation"/>
    <property type="evidence" value="ECO:0007669"/>
    <property type="project" value="TreeGrafter"/>
</dbReference>
<sequence>MAHIDAGKTTLAESMLHVAKQVDASGNHGNVNVQLDCMEQEIKRGITIRSACSSFNWGSYHVNVVDTPGHTDFSGEVYHAMDVIDGCVIIVDGTKGVQAQTRHINASLPTKMPRIIFINKIDRSGVDVGENMQSIRQSLHVNPVLLNVPNKDAFLPNSNINTLSVMDSSVQTIPEIKGLIEELTEALCDVDDILAEEYLTDGSVTSYRLMESLRSNVKNSKGQLPFPLYTITAVVPVVCGSAVTLFGVDQLLNFICELLPGPSSCRQFQSTFPDNTILYAFKSLCGSDEKINAFCKVIKGTMTQNTRLYNMVVGKAEQVGKIYKIYGNNYLECKQLVEGDIGMIEGMNSVRTGHWLSKNQKEVLPNHLLHSADIDSVGRCVCFAMFTAVNGILSDLCILQLAELNNAKLIEAMAKLKIEDPSIYYKYDPDASDSLIVGGYGEFHLEILAEILKDSYGKNVCIHIHAYTGIPVKISKVRVAIKETPLERVTSSMFIDSSVPEDRSHIGLELVMEPMPLENCRESSSPALLVSDSEHSSTCHVDDSSIEFISGNGSKVDNSEQLLGEAKTNDIIANIKQLLLNAMTAGPVIGGPMIATRIRISKVRLLPHSSIAGAKVIASRVLKTIYKSVPIELQQPEVSLNIVLPAEYLGNVLPDLRNNRKAVILSISGGCSHTNELTTIVASAPMKELLGYTKTLRALTNGMLCGEDDHVLVRKCFFYNDKKWVLTNTA</sequence>
<keyword evidence="6" id="KW-1185">Reference proteome</keyword>
<dbReference type="GO" id="GO:0003746">
    <property type="term" value="F:translation elongation factor activity"/>
    <property type="evidence" value="ECO:0007669"/>
    <property type="project" value="UniProtKB-KW"/>
</dbReference>
<dbReference type="GO" id="GO:0005525">
    <property type="term" value="F:GTP binding"/>
    <property type="evidence" value="ECO:0007669"/>
    <property type="project" value="UniProtKB-KW"/>
</dbReference>
<dbReference type="PANTHER" id="PTHR43261:SF1">
    <property type="entry name" value="RIBOSOME-RELEASING FACTOR 2, MITOCHONDRIAL"/>
    <property type="match status" value="1"/>
</dbReference>
<dbReference type="InterPro" id="IPR005225">
    <property type="entry name" value="Small_GTP-bd"/>
</dbReference>
<dbReference type="SUPFAM" id="SSF52540">
    <property type="entry name" value="P-loop containing nucleoside triphosphate hydrolases"/>
    <property type="match status" value="1"/>
</dbReference>
<keyword evidence="2" id="KW-0648">Protein biosynthesis</keyword>
<feature type="domain" description="Tr-type G" evidence="4">
    <location>
        <begin position="1"/>
        <end position="263"/>
    </location>
</feature>
<dbReference type="InterPro" id="IPR000795">
    <property type="entry name" value="T_Tr_GTP-bd_dom"/>
</dbReference>